<keyword evidence="1" id="KW-1133">Transmembrane helix</keyword>
<comment type="caution">
    <text evidence="2">The sequence shown here is derived from an EMBL/GenBank/DDBJ whole genome shotgun (WGS) entry which is preliminary data.</text>
</comment>
<dbReference type="EMBL" id="BARU01037332">
    <property type="protein sequence ID" value="GAH87011.1"/>
    <property type="molecule type" value="Genomic_DNA"/>
</dbReference>
<keyword evidence="1" id="KW-0812">Transmembrane</keyword>
<dbReference type="AlphaFoldDB" id="X1IX58"/>
<feature type="transmembrane region" description="Helical" evidence="1">
    <location>
        <begin position="38"/>
        <end position="60"/>
    </location>
</feature>
<keyword evidence="1" id="KW-0472">Membrane</keyword>
<evidence type="ECO:0000256" key="1">
    <source>
        <dbReference type="SAM" id="Phobius"/>
    </source>
</evidence>
<feature type="transmembrane region" description="Helical" evidence="1">
    <location>
        <begin position="6"/>
        <end position="26"/>
    </location>
</feature>
<accession>X1IX58</accession>
<name>X1IX58_9ZZZZ</name>
<organism evidence="2">
    <name type="scientific">marine sediment metagenome</name>
    <dbReference type="NCBI Taxonomy" id="412755"/>
    <lineage>
        <taxon>unclassified sequences</taxon>
        <taxon>metagenomes</taxon>
        <taxon>ecological metagenomes</taxon>
    </lineage>
</organism>
<evidence type="ECO:0000313" key="2">
    <source>
        <dbReference type="EMBL" id="GAH87011.1"/>
    </source>
</evidence>
<protein>
    <recommendedName>
        <fullName evidence="3">GlsB/YeaQ/YmgE family stress response membrane protein</fullName>
    </recommendedName>
</protein>
<reference evidence="2" key="1">
    <citation type="journal article" date="2014" name="Front. Microbiol.">
        <title>High frequency of phylogenetically diverse reductive dehalogenase-homologous genes in deep subseafloor sedimentary metagenomes.</title>
        <authorList>
            <person name="Kawai M."/>
            <person name="Futagami T."/>
            <person name="Toyoda A."/>
            <person name="Takaki Y."/>
            <person name="Nishi S."/>
            <person name="Hori S."/>
            <person name="Arai W."/>
            <person name="Tsubouchi T."/>
            <person name="Morono Y."/>
            <person name="Uchiyama I."/>
            <person name="Ito T."/>
            <person name="Fujiyama A."/>
            <person name="Inagaki F."/>
            <person name="Takami H."/>
        </authorList>
    </citation>
    <scope>NUCLEOTIDE SEQUENCE</scope>
    <source>
        <strain evidence="2">Expedition CK06-06</strain>
    </source>
</reference>
<gene>
    <name evidence="2" type="ORF">S03H2_58196</name>
</gene>
<proteinExistence type="predicted"/>
<sequence length="91" mass="10348">MIGMSFLACIVLIIISIVVSAILFYVLKIRIGEGIKGFIAEIFVGWIGAWLGWIWGHWWFKFWDVYIVPAIIGSVATIWIVAMLYPSKKEA</sequence>
<evidence type="ECO:0008006" key="3">
    <source>
        <dbReference type="Google" id="ProtNLM"/>
    </source>
</evidence>
<feature type="transmembrane region" description="Helical" evidence="1">
    <location>
        <begin position="66"/>
        <end position="85"/>
    </location>
</feature>